<keyword evidence="3" id="KW-1185">Reference proteome</keyword>
<reference evidence="2" key="1">
    <citation type="submission" date="2020-05" db="EMBL/GenBank/DDBJ databases">
        <title>WGS assembly of Panicum virgatum.</title>
        <authorList>
            <person name="Lovell J.T."/>
            <person name="Jenkins J."/>
            <person name="Shu S."/>
            <person name="Juenger T.E."/>
            <person name="Schmutz J."/>
        </authorList>
    </citation>
    <scope>NUCLEOTIDE SEQUENCE</scope>
    <source>
        <strain evidence="2">AP13</strain>
    </source>
</reference>
<dbReference type="AlphaFoldDB" id="A0A8T0UKY4"/>
<sequence>MARTTTPSPSPSPLASQTRRFPNHHHNIKSISFYLTTCFLFKRPFPSSPVCIQREAHPMLSIWPGTPLPVHRRHGHIWRPPLKLHEFHKTESNQQGRST</sequence>
<protein>
    <submittedName>
        <fullName evidence="2">Uncharacterized protein</fullName>
    </submittedName>
</protein>
<comment type="caution">
    <text evidence="2">The sequence shown here is derived from an EMBL/GenBank/DDBJ whole genome shotgun (WGS) entry which is preliminary data.</text>
</comment>
<evidence type="ECO:0000313" key="3">
    <source>
        <dbReference type="Proteomes" id="UP000823388"/>
    </source>
</evidence>
<proteinExistence type="predicted"/>
<accession>A0A8T0UKY4</accession>
<evidence type="ECO:0000313" key="2">
    <source>
        <dbReference type="EMBL" id="KAG2622788.1"/>
    </source>
</evidence>
<gene>
    <name evidence="2" type="ORF">PVAP13_3KG000500</name>
</gene>
<evidence type="ECO:0000256" key="1">
    <source>
        <dbReference type="SAM" id="MobiDB-lite"/>
    </source>
</evidence>
<dbReference type="Proteomes" id="UP000823388">
    <property type="component" value="Chromosome 3K"/>
</dbReference>
<organism evidence="2 3">
    <name type="scientific">Panicum virgatum</name>
    <name type="common">Blackwell switchgrass</name>
    <dbReference type="NCBI Taxonomy" id="38727"/>
    <lineage>
        <taxon>Eukaryota</taxon>
        <taxon>Viridiplantae</taxon>
        <taxon>Streptophyta</taxon>
        <taxon>Embryophyta</taxon>
        <taxon>Tracheophyta</taxon>
        <taxon>Spermatophyta</taxon>
        <taxon>Magnoliopsida</taxon>
        <taxon>Liliopsida</taxon>
        <taxon>Poales</taxon>
        <taxon>Poaceae</taxon>
        <taxon>PACMAD clade</taxon>
        <taxon>Panicoideae</taxon>
        <taxon>Panicodae</taxon>
        <taxon>Paniceae</taxon>
        <taxon>Panicinae</taxon>
        <taxon>Panicum</taxon>
        <taxon>Panicum sect. Hiantes</taxon>
    </lineage>
</organism>
<dbReference type="EMBL" id="CM029041">
    <property type="protein sequence ID" value="KAG2622788.1"/>
    <property type="molecule type" value="Genomic_DNA"/>
</dbReference>
<feature type="region of interest" description="Disordered" evidence="1">
    <location>
        <begin position="1"/>
        <end position="22"/>
    </location>
</feature>
<name>A0A8T0UKY4_PANVG</name>